<dbReference type="GO" id="GO:0005773">
    <property type="term" value="C:vacuole"/>
    <property type="evidence" value="ECO:0007669"/>
    <property type="project" value="TreeGrafter"/>
</dbReference>
<dbReference type="InterPro" id="IPR001563">
    <property type="entry name" value="Peptidase_S10"/>
</dbReference>
<dbReference type="PANTHER" id="PTHR11802:SF132">
    <property type="entry name" value="SERINE CARBOXYPEPTIDASE-LIKE 36-RELATED"/>
    <property type="match status" value="1"/>
</dbReference>
<dbReference type="GO" id="GO:0004185">
    <property type="term" value="F:serine-type carboxypeptidase activity"/>
    <property type="evidence" value="ECO:0007669"/>
    <property type="project" value="InterPro"/>
</dbReference>
<dbReference type="Gene3D" id="6.10.250.940">
    <property type="match status" value="1"/>
</dbReference>
<proteinExistence type="inferred from homology"/>
<evidence type="ECO:0000256" key="3">
    <source>
        <dbReference type="ARBA" id="ARBA00023180"/>
    </source>
</evidence>
<dbReference type="AlphaFoldDB" id="A0AAV1WKU3"/>
<keyword evidence="2" id="KW-0732">Signal</keyword>
<evidence type="ECO:0000256" key="1">
    <source>
        <dbReference type="ARBA" id="ARBA00009431"/>
    </source>
</evidence>
<dbReference type="SUPFAM" id="SSF53474">
    <property type="entry name" value="alpha/beta-Hydrolases"/>
    <property type="match status" value="1"/>
</dbReference>
<dbReference type="Gene3D" id="3.40.50.1820">
    <property type="entry name" value="alpha/beta hydrolase"/>
    <property type="match status" value="1"/>
</dbReference>
<dbReference type="EMBL" id="CAXHTB010000007">
    <property type="protein sequence ID" value="CAL0309653.1"/>
    <property type="molecule type" value="Genomic_DNA"/>
</dbReference>
<comment type="caution">
    <text evidence="4">The sequence shown here is derived from an EMBL/GenBank/DDBJ whole genome shotgun (WGS) entry which is preliminary data.</text>
</comment>
<sequence>MKANIGNAVIDNDTDSLGMIDYLASHAIISDHATHDIKTFCNFSSNDNPIQCQTANDESDRDNVIDPCSGVYTQTYLNRANVSEALHASVTKLKYEWESCSDFISNWGDIPSTTIPLLHEFLNNGLRVWIFR</sequence>
<organism evidence="4 5">
    <name type="scientific">Lupinus luteus</name>
    <name type="common">European yellow lupine</name>
    <dbReference type="NCBI Taxonomy" id="3873"/>
    <lineage>
        <taxon>Eukaryota</taxon>
        <taxon>Viridiplantae</taxon>
        <taxon>Streptophyta</taxon>
        <taxon>Embryophyta</taxon>
        <taxon>Tracheophyta</taxon>
        <taxon>Spermatophyta</taxon>
        <taxon>Magnoliopsida</taxon>
        <taxon>eudicotyledons</taxon>
        <taxon>Gunneridae</taxon>
        <taxon>Pentapetalae</taxon>
        <taxon>rosids</taxon>
        <taxon>fabids</taxon>
        <taxon>Fabales</taxon>
        <taxon>Fabaceae</taxon>
        <taxon>Papilionoideae</taxon>
        <taxon>50 kb inversion clade</taxon>
        <taxon>genistoids sensu lato</taxon>
        <taxon>core genistoids</taxon>
        <taxon>Genisteae</taxon>
        <taxon>Lupinus</taxon>
    </lineage>
</organism>
<evidence type="ECO:0000256" key="2">
    <source>
        <dbReference type="ARBA" id="ARBA00022729"/>
    </source>
</evidence>
<dbReference type="PANTHER" id="PTHR11802">
    <property type="entry name" value="SERINE PROTEASE FAMILY S10 SERINE CARBOXYPEPTIDASE"/>
    <property type="match status" value="1"/>
</dbReference>
<reference evidence="4 5" key="1">
    <citation type="submission" date="2024-03" db="EMBL/GenBank/DDBJ databases">
        <authorList>
            <person name="Martinez-Hernandez J."/>
        </authorList>
    </citation>
    <scope>NUCLEOTIDE SEQUENCE [LARGE SCALE GENOMIC DNA]</scope>
</reference>
<dbReference type="Proteomes" id="UP001497480">
    <property type="component" value="Unassembled WGS sequence"/>
</dbReference>
<dbReference type="GO" id="GO:0006508">
    <property type="term" value="P:proteolysis"/>
    <property type="evidence" value="ECO:0007669"/>
    <property type="project" value="InterPro"/>
</dbReference>
<evidence type="ECO:0000313" key="5">
    <source>
        <dbReference type="Proteomes" id="UP001497480"/>
    </source>
</evidence>
<dbReference type="InterPro" id="IPR029058">
    <property type="entry name" value="AB_hydrolase_fold"/>
</dbReference>
<gene>
    <name evidence="4" type="ORF">LLUT_LOCUS10713</name>
</gene>
<accession>A0AAV1WKU3</accession>
<dbReference type="Pfam" id="PF00450">
    <property type="entry name" value="Peptidase_S10"/>
    <property type="match status" value="2"/>
</dbReference>
<keyword evidence="3" id="KW-0325">Glycoprotein</keyword>
<keyword evidence="5" id="KW-1185">Reference proteome</keyword>
<evidence type="ECO:0000313" key="4">
    <source>
        <dbReference type="EMBL" id="CAL0309653.1"/>
    </source>
</evidence>
<protein>
    <submittedName>
        <fullName evidence="4">Uncharacterized protein</fullName>
    </submittedName>
</protein>
<name>A0AAV1WKU3_LUPLU</name>
<comment type="similarity">
    <text evidence="1">Belongs to the peptidase S10 family.</text>
</comment>